<reference evidence="2 3" key="1">
    <citation type="submission" date="2018-06" db="EMBL/GenBank/DDBJ databases">
        <title>Genomic Encyclopedia of Archaeal and Bacterial Type Strains, Phase II (KMG-II): from individual species to whole genera.</title>
        <authorList>
            <person name="Goeker M."/>
        </authorList>
    </citation>
    <scope>NUCLEOTIDE SEQUENCE [LARGE SCALE GENOMIC DNA]</scope>
    <source>
        <strain evidence="2 3">DSM 22011</strain>
    </source>
</reference>
<protein>
    <submittedName>
        <fullName evidence="2">Integrase-like protein</fullName>
    </submittedName>
</protein>
<comment type="caution">
    <text evidence="2">The sequence shown here is derived from an EMBL/GenBank/DDBJ whole genome shotgun (WGS) entry which is preliminary data.</text>
</comment>
<organism evidence="2 3">
    <name type="scientific">Salipiger aestuarii</name>
    <dbReference type="NCBI Taxonomy" id="568098"/>
    <lineage>
        <taxon>Bacteria</taxon>
        <taxon>Pseudomonadati</taxon>
        <taxon>Pseudomonadota</taxon>
        <taxon>Alphaproteobacteria</taxon>
        <taxon>Rhodobacterales</taxon>
        <taxon>Roseobacteraceae</taxon>
        <taxon>Salipiger</taxon>
    </lineage>
</organism>
<dbReference type="PANTHER" id="PTHR46889:SF4">
    <property type="entry name" value="TRANSPOSASE INSO FOR INSERTION SEQUENCE ELEMENT IS911B-RELATED"/>
    <property type="match status" value="1"/>
</dbReference>
<dbReference type="InterPro" id="IPR001584">
    <property type="entry name" value="Integrase_cat-core"/>
</dbReference>
<proteinExistence type="predicted"/>
<accession>A0A327XT68</accession>
<dbReference type="AlphaFoldDB" id="A0A327XT68"/>
<dbReference type="Proteomes" id="UP000249165">
    <property type="component" value="Unassembled WGS sequence"/>
</dbReference>
<dbReference type="Pfam" id="PF13333">
    <property type="entry name" value="rve_2"/>
    <property type="match status" value="1"/>
</dbReference>
<sequence>MLTRGKCSKVEVLACPVTWRRHPEQIASAERGYKDWWQALDQVREGLATGGMLRETERTARKVYRSRDAARADVFDYIERFYNPRRRHSKRGYLSPMAFEERAMQT</sequence>
<evidence type="ECO:0000313" key="2">
    <source>
        <dbReference type="EMBL" id="RAK11257.1"/>
    </source>
</evidence>
<dbReference type="InterPro" id="IPR050900">
    <property type="entry name" value="Transposase_IS3/IS150/IS904"/>
</dbReference>
<gene>
    <name evidence="2" type="ORF">ATI53_105115</name>
</gene>
<feature type="domain" description="Integrase catalytic" evidence="1">
    <location>
        <begin position="56"/>
        <end position="102"/>
    </location>
</feature>
<keyword evidence="3" id="KW-1185">Reference proteome</keyword>
<dbReference type="GO" id="GO:0015074">
    <property type="term" value="P:DNA integration"/>
    <property type="evidence" value="ECO:0007669"/>
    <property type="project" value="InterPro"/>
</dbReference>
<dbReference type="EMBL" id="QLMG01000051">
    <property type="protein sequence ID" value="RAK11257.1"/>
    <property type="molecule type" value="Genomic_DNA"/>
</dbReference>
<name>A0A327XT68_9RHOB</name>
<evidence type="ECO:0000313" key="3">
    <source>
        <dbReference type="Proteomes" id="UP000249165"/>
    </source>
</evidence>
<dbReference type="PANTHER" id="PTHR46889">
    <property type="entry name" value="TRANSPOSASE INSF FOR INSERTION SEQUENCE IS3B-RELATED"/>
    <property type="match status" value="1"/>
</dbReference>
<evidence type="ECO:0000259" key="1">
    <source>
        <dbReference type="Pfam" id="PF13333"/>
    </source>
</evidence>